<gene>
    <name evidence="2" type="ORF">HLI_04760</name>
</gene>
<feature type="transmembrane region" description="Helical" evidence="1">
    <location>
        <begin position="6"/>
        <end position="22"/>
    </location>
</feature>
<dbReference type="Pfam" id="PF14074">
    <property type="entry name" value="DUF4257"/>
    <property type="match status" value="1"/>
</dbReference>
<feature type="transmembrane region" description="Helical" evidence="1">
    <location>
        <begin position="42"/>
        <end position="63"/>
    </location>
</feature>
<dbReference type="KEGG" id="hli:HLI_04760"/>
<keyword evidence="1" id="KW-0812">Transmembrane</keyword>
<dbReference type="AlphaFoldDB" id="A0A410MA39"/>
<evidence type="ECO:0000313" key="3">
    <source>
        <dbReference type="Proteomes" id="UP000287756"/>
    </source>
</evidence>
<proteinExistence type="predicted"/>
<name>A0A410MA39_9BACI</name>
<evidence type="ECO:0000256" key="1">
    <source>
        <dbReference type="SAM" id="Phobius"/>
    </source>
</evidence>
<accession>A0A410MA39</accession>
<dbReference type="OrthoDB" id="2968080at2"/>
<evidence type="ECO:0008006" key="4">
    <source>
        <dbReference type="Google" id="ProtNLM"/>
    </source>
</evidence>
<keyword evidence="1" id="KW-1133">Transmembrane helix</keyword>
<evidence type="ECO:0000313" key="2">
    <source>
        <dbReference type="EMBL" id="QAS51585.1"/>
    </source>
</evidence>
<organism evidence="2 3">
    <name type="scientific">Halobacillus litoralis</name>
    <dbReference type="NCBI Taxonomy" id="45668"/>
    <lineage>
        <taxon>Bacteria</taxon>
        <taxon>Bacillati</taxon>
        <taxon>Bacillota</taxon>
        <taxon>Bacilli</taxon>
        <taxon>Bacillales</taxon>
        <taxon>Bacillaceae</taxon>
        <taxon>Halobacillus</taxon>
    </lineage>
</organism>
<keyword evidence="1" id="KW-0472">Membrane</keyword>
<reference evidence="2 3" key="1">
    <citation type="submission" date="2018-01" db="EMBL/GenBank/DDBJ databases">
        <title>The whole genome sequencing and assembly of Halobacillus litoralis ERB031 strain.</title>
        <authorList>
            <person name="Lee S.-J."/>
            <person name="Park M.-K."/>
            <person name="Kim J.-Y."/>
            <person name="Lee Y.-J."/>
            <person name="Yi H."/>
            <person name="Bahn Y.-S."/>
            <person name="Kim J.F."/>
            <person name="Lee D.-W."/>
        </authorList>
    </citation>
    <scope>NUCLEOTIDE SEQUENCE [LARGE SCALE GENOMIC DNA]</scope>
    <source>
        <strain evidence="2 3">ERB 031</strain>
    </source>
</reference>
<dbReference type="RefSeq" id="WP_128523463.1">
    <property type="nucleotide sequence ID" value="NZ_CANLVY010000003.1"/>
</dbReference>
<dbReference type="InterPro" id="IPR025353">
    <property type="entry name" value="DUF4257"/>
</dbReference>
<dbReference type="Proteomes" id="UP000287756">
    <property type="component" value="Chromosome"/>
</dbReference>
<protein>
    <recommendedName>
        <fullName evidence="4">DUF4257 domain-containing protein</fullName>
    </recommendedName>
</protein>
<dbReference type="EMBL" id="CP026118">
    <property type="protein sequence ID" value="QAS51585.1"/>
    <property type="molecule type" value="Genomic_DNA"/>
</dbReference>
<sequence>MTNTVLIAGLIGGLTGVIAHLMRNGKVLIFPKKRVRPKGIYLGFLADFFIGSAAAIFAVTYLVPEPEVLRTLIGISILAGMTAENVLLKRELSTEKAKTEGLDRINQRLK</sequence>
<feature type="transmembrane region" description="Helical" evidence="1">
    <location>
        <begin position="69"/>
        <end position="88"/>
    </location>
</feature>